<comment type="caution">
    <text evidence="17">The sequence shown here is derived from an EMBL/GenBank/DDBJ whole genome shotgun (WGS) entry which is preliminary data.</text>
</comment>
<evidence type="ECO:0000256" key="1">
    <source>
        <dbReference type="ARBA" id="ARBA00004571"/>
    </source>
</evidence>
<feature type="domain" description="TonB-dependent receptor-like beta-barrel" evidence="15">
    <location>
        <begin position="235"/>
        <end position="694"/>
    </location>
</feature>
<gene>
    <name evidence="17" type="ORF">LZ519_07560</name>
</gene>
<keyword evidence="11 12" id="KW-0998">Cell outer membrane</keyword>
<evidence type="ECO:0000256" key="7">
    <source>
        <dbReference type="ARBA" id="ARBA00023004"/>
    </source>
</evidence>
<dbReference type="CDD" id="cd01347">
    <property type="entry name" value="ligand_gated_channel"/>
    <property type="match status" value="1"/>
</dbReference>
<evidence type="ECO:0000256" key="2">
    <source>
        <dbReference type="ARBA" id="ARBA00022448"/>
    </source>
</evidence>
<evidence type="ECO:0000256" key="8">
    <source>
        <dbReference type="ARBA" id="ARBA00023065"/>
    </source>
</evidence>
<evidence type="ECO:0000256" key="4">
    <source>
        <dbReference type="ARBA" id="ARBA00022496"/>
    </source>
</evidence>
<evidence type="ECO:0000313" key="17">
    <source>
        <dbReference type="EMBL" id="MCL6679169.1"/>
    </source>
</evidence>
<evidence type="ECO:0000256" key="9">
    <source>
        <dbReference type="ARBA" id="ARBA00023077"/>
    </source>
</evidence>
<comment type="subcellular location">
    <subcellularLocation>
        <location evidence="1 12">Cell outer membrane</location>
        <topology evidence="1 12">Multi-pass membrane protein</topology>
    </subcellularLocation>
</comment>
<sequence length="729" mass="79138">MAPTRLGLCATAALSLAALGERPAKCQEIAGDADHKDIIVTAQRRPELSHNVPISLTAKSGDDLERMQATDTAALGKIAPSLTMTRTGPFTQPYLRGVGKRSTLGVENAVATYVDGVYMASSIGALLDLRGIERVEVLNGPQGTLFGRNSTGGVIQVITRDPSPEASGEAELQAGSYEYGRGDLYLTGGTDALAGNLAMSLSHNGGYGTNLFSGSKDQGEVNHSLVGRSKWVWRLAPTLKVTLAGDYQDVDQDFSNRPVAEFEPIGHPRVHGFWNGDQDASNRFRFRYGGASIKAEASVAGLELMSLSALRRVHARYSFDLDLGPLPLLSGVPKAEQDQFSQELQFQSNASSRVKWLAGIYYLHIQEQYDPTTFAYGGSYSALLGGRVSQTLFSSGTASAYAAYGQATLPVAEKTRLTLGLRYTIERRSIEAYGERRFNVAPFVRNIPGLPLPGETPFRDVETFREPMWRASLDRDLSDQVIGYVSASRGFQSGGWNLQTPQNPAFDPETLDDFEAGLKYADRSGRLTADANVFYYDYSDIQVSIGTPLGSATSNATSAGVYGFEIQLEARPDDSTDLSFGAQLLRARFREFPNATCTDFTAGAPIPYAPISCDVTGNDLPFAPDFKFNAEASRRLTLGRFGSLSLSGNVAYNSGYFSEPDNVVRQKPYATADIFAEWHPARKGPTIRLWVRNLTNARYYNNLVTFPTAGVLQSPAAPRRFGASIAQSF</sequence>
<dbReference type="Proteomes" id="UP001165343">
    <property type="component" value="Unassembled WGS sequence"/>
</dbReference>
<dbReference type="InterPro" id="IPR039426">
    <property type="entry name" value="TonB-dep_rcpt-like"/>
</dbReference>
<comment type="similarity">
    <text evidence="12 14">Belongs to the TonB-dependent receptor family.</text>
</comment>
<dbReference type="SUPFAM" id="SSF56935">
    <property type="entry name" value="Porins"/>
    <property type="match status" value="1"/>
</dbReference>
<dbReference type="InterPro" id="IPR036942">
    <property type="entry name" value="Beta-barrel_TonB_sf"/>
</dbReference>
<dbReference type="Pfam" id="PF00593">
    <property type="entry name" value="TonB_dep_Rec_b-barrel"/>
    <property type="match status" value="1"/>
</dbReference>
<evidence type="ECO:0000256" key="13">
    <source>
        <dbReference type="PROSITE-ProRule" id="PRU10144"/>
    </source>
</evidence>
<proteinExistence type="inferred from homology"/>
<accession>A0ABT0RFW8</accession>
<reference evidence="17" key="1">
    <citation type="submission" date="2022-05" db="EMBL/GenBank/DDBJ databases">
        <authorList>
            <person name="Jo J.-H."/>
            <person name="Im W.-T."/>
        </authorList>
    </citation>
    <scope>NUCLEOTIDE SEQUENCE</scope>
    <source>
        <strain evidence="17">RG327</strain>
    </source>
</reference>
<dbReference type="PANTHER" id="PTHR32552">
    <property type="entry name" value="FERRICHROME IRON RECEPTOR-RELATED"/>
    <property type="match status" value="1"/>
</dbReference>
<evidence type="ECO:0000259" key="15">
    <source>
        <dbReference type="Pfam" id="PF00593"/>
    </source>
</evidence>
<evidence type="ECO:0000256" key="12">
    <source>
        <dbReference type="PROSITE-ProRule" id="PRU01360"/>
    </source>
</evidence>
<protein>
    <submittedName>
        <fullName evidence="17">TonB-dependent receptor</fullName>
    </submittedName>
</protein>
<evidence type="ECO:0000313" key="18">
    <source>
        <dbReference type="Proteomes" id="UP001165343"/>
    </source>
</evidence>
<keyword evidence="17" id="KW-0675">Receptor</keyword>
<evidence type="ECO:0000256" key="5">
    <source>
        <dbReference type="ARBA" id="ARBA00022692"/>
    </source>
</evidence>
<dbReference type="EMBL" id="JAMGBC010000001">
    <property type="protein sequence ID" value="MCL6679169.1"/>
    <property type="molecule type" value="Genomic_DNA"/>
</dbReference>
<evidence type="ECO:0000256" key="11">
    <source>
        <dbReference type="ARBA" id="ARBA00023237"/>
    </source>
</evidence>
<dbReference type="InterPro" id="IPR012910">
    <property type="entry name" value="Plug_dom"/>
</dbReference>
<dbReference type="PROSITE" id="PS01156">
    <property type="entry name" value="TONB_DEPENDENT_REC_2"/>
    <property type="match status" value="1"/>
</dbReference>
<keyword evidence="4" id="KW-0410">Iron transport</keyword>
<name>A0ABT0RFW8_9SPHN</name>
<dbReference type="RefSeq" id="WP_249868085.1">
    <property type="nucleotide sequence ID" value="NZ_JAMGBC010000001.1"/>
</dbReference>
<keyword evidence="10 12" id="KW-0472">Membrane</keyword>
<evidence type="ECO:0000259" key="16">
    <source>
        <dbReference type="Pfam" id="PF07715"/>
    </source>
</evidence>
<keyword evidence="7" id="KW-0408">Iron</keyword>
<keyword evidence="5 12" id="KW-0812">Transmembrane</keyword>
<organism evidence="17 18">
    <name type="scientific">Sphingomonas anseongensis</name>
    <dbReference type="NCBI Taxonomy" id="2908207"/>
    <lineage>
        <taxon>Bacteria</taxon>
        <taxon>Pseudomonadati</taxon>
        <taxon>Pseudomonadota</taxon>
        <taxon>Alphaproteobacteria</taxon>
        <taxon>Sphingomonadales</taxon>
        <taxon>Sphingomonadaceae</taxon>
        <taxon>Sphingomonas</taxon>
    </lineage>
</organism>
<evidence type="ECO:0000256" key="14">
    <source>
        <dbReference type="RuleBase" id="RU003357"/>
    </source>
</evidence>
<dbReference type="PANTHER" id="PTHR32552:SF81">
    <property type="entry name" value="TONB-DEPENDENT OUTER MEMBRANE RECEPTOR"/>
    <property type="match status" value="1"/>
</dbReference>
<feature type="short sequence motif" description="TonB C-terminal box" evidence="13">
    <location>
        <begin position="712"/>
        <end position="729"/>
    </location>
</feature>
<evidence type="ECO:0000256" key="3">
    <source>
        <dbReference type="ARBA" id="ARBA00022452"/>
    </source>
</evidence>
<keyword evidence="8" id="KW-0406">Ion transport</keyword>
<feature type="domain" description="TonB-dependent receptor plug" evidence="16">
    <location>
        <begin position="51"/>
        <end position="154"/>
    </location>
</feature>
<dbReference type="Gene3D" id="2.40.170.20">
    <property type="entry name" value="TonB-dependent receptor, beta-barrel domain"/>
    <property type="match status" value="1"/>
</dbReference>
<dbReference type="Pfam" id="PF07715">
    <property type="entry name" value="Plug"/>
    <property type="match status" value="1"/>
</dbReference>
<dbReference type="InterPro" id="IPR000531">
    <property type="entry name" value="Beta-barrel_TonB"/>
</dbReference>
<dbReference type="InterPro" id="IPR010917">
    <property type="entry name" value="TonB_rcpt_CS"/>
</dbReference>
<evidence type="ECO:0000256" key="6">
    <source>
        <dbReference type="ARBA" id="ARBA00022729"/>
    </source>
</evidence>
<dbReference type="PROSITE" id="PS52016">
    <property type="entry name" value="TONB_DEPENDENT_REC_3"/>
    <property type="match status" value="1"/>
</dbReference>
<evidence type="ECO:0000256" key="10">
    <source>
        <dbReference type="ARBA" id="ARBA00023136"/>
    </source>
</evidence>
<keyword evidence="6" id="KW-0732">Signal</keyword>
<keyword evidence="18" id="KW-1185">Reference proteome</keyword>
<keyword evidence="3 12" id="KW-1134">Transmembrane beta strand</keyword>
<keyword evidence="2 12" id="KW-0813">Transport</keyword>
<keyword evidence="9 14" id="KW-0798">TonB box</keyword>